<organism evidence="7 8">
    <name type="scientific">Mobilicoccus caccae</name>
    <dbReference type="NCBI Taxonomy" id="1859295"/>
    <lineage>
        <taxon>Bacteria</taxon>
        <taxon>Bacillati</taxon>
        <taxon>Actinomycetota</taxon>
        <taxon>Actinomycetes</taxon>
        <taxon>Micrococcales</taxon>
        <taxon>Dermatophilaceae</taxon>
        <taxon>Mobilicoccus</taxon>
    </lineage>
</organism>
<dbReference type="Gene3D" id="3.40.190.10">
    <property type="entry name" value="Periplasmic binding protein-like II"/>
    <property type="match status" value="1"/>
</dbReference>
<dbReference type="Proteomes" id="UP001157126">
    <property type="component" value="Unassembled WGS sequence"/>
</dbReference>
<evidence type="ECO:0000313" key="8">
    <source>
        <dbReference type="Proteomes" id="UP001157126"/>
    </source>
</evidence>
<dbReference type="InterPro" id="IPR000914">
    <property type="entry name" value="SBP_5_dom"/>
</dbReference>
<feature type="chain" id="PRO_5047362334" description="Solute-binding protein family 5 domain-containing protein" evidence="5">
    <location>
        <begin position="26"/>
        <end position="347"/>
    </location>
</feature>
<dbReference type="RefSeq" id="WP_284302472.1">
    <property type="nucleotide sequence ID" value="NZ_BSUO01000001.1"/>
</dbReference>
<dbReference type="PANTHER" id="PTHR30290:SF10">
    <property type="entry name" value="PERIPLASMIC OLIGOPEPTIDE-BINDING PROTEIN-RELATED"/>
    <property type="match status" value="1"/>
</dbReference>
<feature type="signal peptide" evidence="5">
    <location>
        <begin position="1"/>
        <end position="25"/>
    </location>
</feature>
<dbReference type="SUPFAM" id="SSF53850">
    <property type="entry name" value="Periplasmic binding protein-like II"/>
    <property type="match status" value="1"/>
</dbReference>
<keyword evidence="4 5" id="KW-0732">Signal</keyword>
<keyword evidence="8" id="KW-1185">Reference proteome</keyword>
<evidence type="ECO:0000259" key="6">
    <source>
        <dbReference type="Pfam" id="PF00496"/>
    </source>
</evidence>
<dbReference type="PANTHER" id="PTHR30290">
    <property type="entry name" value="PERIPLASMIC BINDING COMPONENT OF ABC TRANSPORTER"/>
    <property type="match status" value="1"/>
</dbReference>
<comment type="subcellular location">
    <subcellularLocation>
        <location evidence="1">Cell envelope</location>
    </subcellularLocation>
</comment>
<feature type="domain" description="Solute-binding protein family 5" evidence="6">
    <location>
        <begin position="77"/>
        <end position="292"/>
    </location>
</feature>
<evidence type="ECO:0000256" key="4">
    <source>
        <dbReference type="ARBA" id="ARBA00022729"/>
    </source>
</evidence>
<dbReference type="CDD" id="cd00995">
    <property type="entry name" value="PBP2_NikA_DppA_OppA_like"/>
    <property type="match status" value="1"/>
</dbReference>
<comment type="similarity">
    <text evidence="2">Belongs to the bacterial solute-binding protein 5 family.</text>
</comment>
<sequence length="347" mass="37887">MRRARRGVAALAGLGLVLAGCGTSAAPARGEVFRIGTTSGIDSMNPFVGINEEGYSAWMHMYPSLLQYDTSKPDLPYRPSLAESWKLADDGLSLRFTIREGARWSDGEPLDATDAAWSLNVFREFHETAAAGWSVGSTIESVTAPDARTLVLRFTERSALSLYDVATTPLLPPQVWEKYAGGDGSALKTFDNTPEGGEAMVGGGPFVLSRYRQGETAIFTANPHWYGDKPSIQQFGLQTFRAPDAMITALASGDLDAAYGVPPTGLKALESANVETHGEPALALRDLIINSNPDKPKNRELLDRPYIVLTYDQRIDAWSREWEGLIPSTQGFFNNRSTQSLESVHRR</sequence>
<keyword evidence="3" id="KW-0813">Transport</keyword>
<evidence type="ECO:0000256" key="1">
    <source>
        <dbReference type="ARBA" id="ARBA00004196"/>
    </source>
</evidence>
<evidence type="ECO:0000313" key="7">
    <source>
        <dbReference type="EMBL" id="GMA38400.1"/>
    </source>
</evidence>
<evidence type="ECO:0000256" key="3">
    <source>
        <dbReference type="ARBA" id="ARBA00022448"/>
    </source>
</evidence>
<evidence type="ECO:0000256" key="2">
    <source>
        <dbReference type="ARBA" id="ARBA00005695"/>
    </source>
</evidence>
<gene>
    <name evidence="7" type="ORF">GCM10025883_04450</name>
</gene>
<dbReference type="Pfam" id="PF00496">
    <property type="entry name" value="SBP_bac_5"/>
    <property type="match status" value="1"/>
</dbReference>
<dbReference type="PROSITE" id="PS51257">
    <property type="entry name" value="PROKAR_LIPOPROTEIN"/>
    <property type="match status" value="1"/>
</dbReference>
<proteinExistence type="inferred from homology"/>
<reference evidence="8" key="1">
    <citation type="journal article" date="2019" name="Int. J. Syst. Evol. Microbiol.">
        <title>The Global Catalogue of Microorganisms (GCM) 10K type strain sequencing project: providing services to taxonomists for standard genome sequencing and annotation.</title>
        <authorList>
            <consortium name="The Broad Institute Genomics Platform"/>
            <consortium name="The Broad Institute Genome Sequencing Center for Infectious Disease"/>
            <person name="Wu L."/>
            <person name="Ma J."/>
        </authorList>
    </citation>
    <scope>NUCLEOTIDE SEQUENCE [LARGE SCALE GENOMIC DNA]</scope>
    <source>
        <strain evidence="8">NBRC 113072</strain>
    </source>
</reference>
<dbReference type="EMBL" id="BSUO01000001">
    <property type="protein sequence ID" value="GMA38400.1"/>
    <property type="molecule type" value="Genomic_DNA"/>
</dbReference>
<accession>A0ABQ6IM22</accession>
<dbReference type="InterPro" id="IPR039424">
    <property type="entry name" value="SBP_5"/>
</dbReference>
<evidence type="ECO:0000256" key="5">
    <source>
        <dbReference type="SAM" id="SignalP"/>
    </source>
</evidence>
<name>A0ABQ6IM22_9MICO</name>
<comment type="caution">
    <text evidence="7">The sequence shown here is derived from an EMBL/GenBank/DDBJ whole genome shotgun (WGS) entry which is preliminary data.</text>
</comment>
<protein>
    <recommendedName>
        <fullName evidence="6">Solute-binding protein family 5 domain-containing protein</fullName>
    </recommendedName>
</protein>